<evidence type="ECO:0000313" key="2">
    <source>
        <dbReference type="EMBL" id="KIW56418.1"/>
    </source>
</evidence>
<sequence>MATYSFGYYRVRTASKPQSPVDQAQTVRTRDRQQATRGLATIPNNVTSNMTEFSFLGAAERSRVQAAAAGTASGTFDFTFSHDATSTGAAPSSTLSEDYWHTVLGYQPGSRVVATPAHGHGAFITLRVQSLRQAQPQPQPASTSSARQARPVLSLIIPDNAAEVSAFSWSSDSDHPDAGAYSASEYGDDLDSDDLSMHDAVEYQDEDIESLRLQVQESRRPDEGTYSPWARQLLDPWTPVVYEDEHEDFGILPYHEDQNEYLPTLPVYQIADEASPDLGSLPDLEYEDQDPGQADYEDEDQDEPLTPLPDYEEDQDADTHTWWQMNWAVFPGNGNLRSDTNGW</sequence>
<name>A0A0D2ELV1_9EURO</name>
<dbReference type="OrthoDB" id="10616578at2759"/>
<dbReference type="Proteomes" id="UP000054342">
    <property type="component" value="Unassembled WGS sequence"/>
</dbReference>
<evidence type="ECO:0000313" key="3">
    <source>
        <dbReference type="Proteomes" id="UP000054342"/>
    </source>
</evidence>
<dbReference type="AlphaFoldDB" id="A0A0D2ELV1"/>
<dbReference type="HOGENOM" id="CLU_809008_0_0_1"/>
<feature type="region of interest" description="Disordered" evidence="1">
    <location>
        <begin position="168"/>
        <end position="194"/>
    </location>
</feature>
<protein>
    <submittedName>
        <fullName evidence="2">Uncharacterized protein</fullName>
    </submittedName>
</protein>
<feature type="region of interest" description="Disordered" evidence="1">
    <location>
        <begin position="275"/>
        <end position="316"/>
    </location>
</feature>
<keyword evidence="3" id="KW-1185">Reference proteome</keyword>
<evidence type="ECO:0000256" key="1">
    <source>
        <dbReference type="SAM" id="MobiDB-lite"/>
    </source>
</evidence>
<dbReference type="RefSeq" id="XP_013317002.1">
    <property type="nucleotide sequence ID" value="XM_013461548.1"/>
</dbReference>
<dbReference type="GeneID" id="25326990"/>
<feature type="compositionally biased region" description="Acidic residues" evidence="1">
    <location>
        <begin position="284"/>
        <end position="303"/>
    </location>
</feature>
<reference evidence="2 3" key="1">
    <citation type="submission" date="2015-01" db="EMBL/GenBank/DDBJ databases">
        <title>The Genome Sequence of Exophiala xenobiotica CBS118157.</title>
        <authorList>
            <consortium name="The Broad Institute Genomics Platform"/>
            <person name="Cuomo C."/>
            <person name="de Hoog S."/>
            <person name="Gorbushina A."/>
            <person name="Stielow B."/>
            <person name="Teixiera M."/>
            <person name="Abouelleil A."/>
            <person name="Chapman S.B."/>
            <person name="Priest M."/>
            <person name="Young S.K."/>
            <person name="Wortman J."/>
            <person name="Nusbaum C."/>
            <person name="Birren B."/>
        </authorList>
    </citation>
    <scope>NUCLEOTIDE SEQUENCE [LARGE SCALE GENOMIC DNA]</scope>
    <source>
        <strain evidence="2 3">CBS 118157</strain>
    </source>
</reference>
<gene>
    <name evidence="2" type="ORF">PV05_05082</name>
</gene>
<organism evidence="2 3">
    <name type="scientific">Exophiala xenobiotica</name>
    <dbReference type="NCBI Taxonomy" id="348802"/>
    <lineage>
        <taxon>Eukaryota</taxon>
        <taxon>Fungi</taxon>
        <taxon>Dikarya</taxon>
        <taxon>Ascomycota</taxon>
        <taxon>Pezizomycotina</taxon>
        <taxon>Eurotiomycetes</taxon>
        <taxon>Chaetothyriomycetidae</taxon>
        <taxon>Chaetothyriales</taxon>
        <taxon>Herpotrichiellaceae</taxon>
        <taxon>Exophiala</taxon>
    </lineage>
</organism>
<dbReference type="EMBL" id="KN847319">
    <property type="protein sequence ID" value="KIW56418.1"/>
    <property type="molecule type" value="Genomic_DNA"/>
</dbReference>
<accession>A0A0D2ELV1</accession>
<proteinExistence type="predicted"/>